<name>A0A4R8T0S2_9PEZI</name>
<evidence type="ECO:0000256" key="1">
    <source>
        <dbReference type="ARBA" id="ARBA00004123"/>
    </source>
</evidence>
<dbReference type="Proteomes" id="UP000295604">
    <property type="component" value="Unassembled WGS sequence"/>
</dbReference>
<gene>
    <name evidence="4" type="ORF">C8034_v012062</name>
</gene>
<dbReference type="PANTHER" id="PTHR24148">
    <property type="entry name" value="ANKYRIN REPEAT DOMAIN-CONTAINING PROTEIN 39 HOMOLOG-RELATED"/>
    <property type="match status" value="1"/>
</dbReference>
<dbReference type="InterPro" id="IPR052895">
    <property type="entry name" value="HetReg/Transcr_Mod"/>
</dbReference>
<accession>A0A4R8T0S2</accession>
<reference evidence="4 5" key="1">
    <citation type="submission" date="2018-11" db="EMBL/GenBank/DDBJ databases">
        <title>Genome sequence and assembly of Colletotrichum sidae.</title>
        <authorList>
            <person name="Gan P."/>
            <person name="Shirasu K."/>
        </authorList>
    </citation>
    <scope>NUCLEOTIDE SEQUENCE [LARGE SCALE GENOMIC DNA]</scope>
    <source>
        <strain evidence="4 5">CBS 518.97</strain>
    </source>
</reference>
<dbReference type="EMBL" id="QAPF01000889">
    <property type="protein sequence ID" value="TEA09792.1"/>
    <property type="molecule type" value="Genomic_DNA"/>
</dbReference>
<proteinExistence type="predicted"/>
<dbReference type="GO" id="GO:0005634">
    <property type="term" value="C:nucleus"/>
    <property type="evidence" value="ECO:0007669"/>
    <property type="project" value="UniProtKB-SubCell"/>
</dbReference>
<evidence type="ECO:0000313" key="4">
    <source>
        <dbReference type="EMBL" id="TEA09792.1"/>
    </source>
</evidence>
<sequence>MAHFTPATRRMDGLAGVSMTDLDAVAERTQSAKPDNEAWEALRWLLSRPWFTRVWCVQEIVLARSSRVHVGAFSLDWPKLGVTAAWLSEQSLAFDYDIPLELEGLAWDNAYGMFDTSELSESSLLEVLVEFRDSNATDPRDKVYGLLGLVNAGELEGFPIVDYNKSVAEVYADVVKTSIAKTGHLGSLAYEAQTRFEATQPEIYPAFVQALSTFNQASPRSQEEADQNLRYLHEQVKVLLQGHYDLLERFEASLPLDYFQQRAKSEGRI</sequence>
<dbReference type="InterPro" id="IPR036600">
    <property type="entry name" value="PAH_sf"/>
</dbReference>
<dbReference type="Gene3D" id="1.20.1160.11">
    <property type="entry name" value="Paired amphipathic helix"/>
    <property type="match status" value="1"/>
</dbReference>
<dbReference type="AlphaFoldDB" id="A0A4R8T0S2"/>
<comment type="caution">
    <text evidence="4">The sequence shown here is derived from an EMBL/GenBank/DDBJ whole genome shotgun (WGS) entry which is preliminary data.</text>
</comment>
<dbReference type="PROSITE" id="PS51477">
    <property type="entry name" value="PAH"/>
    <property type="match status" value="1"/>
</dbReference>
<dbReference type="GO" id="GO:0006355">
    <property type="term" value="P:regulation of DNA-templated transcription"/>
    <property type="evidence" value="ECO:0007669"/>
    <property type="project" value="InterPro"/>
</dbReference>
<evidence type="ECO:0000256" key="2">
    <source>
        <dbReference type="ARBA" id="ARBA00023242"/>
    </source>
</evidence>
<comment type="subcellular location">
    <subcellularLocation>
        <location evidence="1 3">Nucleus</location>
    </subcellularLocation>
</comment>
<keyword evidence="2 3" id="KW-0539">Nucleus</keyword>
<protein>
    <submittedName>
        <fullName evidence="4">Uncharacterized protein</fullName>
    </submittedName>
</protein>
<evidence type="ECO:0000313" key="5">
    <source>
        <dbReference type="Proteomes" id="UP000295604"/>
    </source>
</evidence>
<organism evidence="4 5">
    <name type="scientific">Colletotrichum sidae</name>
    <dbReference type="NCBI Taxonomy" id="1347389"/>
    <lineage>
        <taxon>Eukaryota</taxon>
        <taxon>Fungi</taxon>
        <taxon>Dikarya</taxon>
        <taxon>Ascomycota</taxon>
        <taxon>Pezizomycotina</taxon>
        <taxon>Sordariomycetes</taxon>
        <taxon>Hypocreomycetidae</taxon>
        <taxon>Glomerellales</taxon>
        <taxon>Glomerellaceae</taxon>
        <taxon>Colletotrichum</taxon>
        <taxon>Colletotrichum orbiculare species complex</taxon>
    </lineage>
</organism>
<keyword evidence="5" id="KW-1185">Reference proteome</keyword>
<dbReference type="Pfam" id="PF02671">
    <property type="entry name" value="PAH"/>
    <property type="match status" value="1"/>
</dbReference>
<dbReference type="InterPro" id="IPR003822">
    <property type="entry name" value="PAH"/>
</dbReference>
<dbReference type="PANTHER" id="PTHR24148:SF64">
    <property type="entry name" value="HETEROKARYON INCOMPATIBILITY DOMAIN-CONTAINING PROTEIN"/>
    <property type="match status" value="1"/>
</dbReference>
<dbReference type="SUPFAM" id="SSF47762">
    <property type="entry name" value="PAH2 domain"/>
    <property type="match status" value="1"/>
</dbReference>
<evidence type="ECO:0000256" key="3">
    <source>
        <dbReference type="PROSITE-ProRule" id="PRU00810"/>
    </source>
</evidence>